<dbReference type="Pfam" id="PF05199">
    <property type="entry name" value="GMC_oxred_C"/>
    <property type="match status" value="1"/>
</dbReference>
<reference evidence="8 9" key="1">
    <citation type="submission" date="2020-06" db="EMBL/GenBank/DDBJ databases">
        <title>Transcriptomic and genomic resources for Thalictrum thalictroides and T. hernandezii: Facilitating candidate gene discovery in an emerging model plant lineage.</title>
        <authorList>
            <person name="Arias T."/>
            <person name="Riano-Pachon D.M."/>
            <person name="Di Stilio V.S."/>
        </authorList>
    </citation>
    <scope>NUCLEOTIDE SEQUENCE [LARGE SCALE GENOMIC DNA]</scope>
    <source>
        <strain evidence="9">cv. WT478/WT964</strain>
        <tissue evidence="8">Leaves</tissue>
    </source>
</reference>
<evidence type="ECO:0000256" key="5">
    <source>
        <dbReference type="SAM" id="Phobius"/>
    </source>
</evidence>
<dbReference type="InterPro" id="IPR000172">
    <property type="entry name" value="GMC_OxRdtase_N"/>
</dbReference>
<evidence type="ECO:0000313" key="9">
    <source>
        <dbReference type="Proteomes" id="UP000554482"/>
    </source>
</evidence>
<dbReference type="Proteomes" id="UP000554482">
    <property type="component" value="Unassembled WGS sequence"/>
</dbReference>
<proteinExistence type="inferred from homology"/>
<dbReference type="PANTHER" id="PTHR46056:SF4">
    <property type="entry name" value="LONG-CHAIN-ALCOHOL OXIDASE FAO4A"/>
    <property type="match status" value="1"/>
</dbReference>
<evidence type="ECO:0000259" key="6">
    <source>
        <dbReference type="Pfam" id="PF00732"/>
    </source>
</evidence>
<dbReference type="AlphaFoldDB" id="A0A7J6WQH3"/>
<sequence length="900" mass="98461">MVDVSISIPQISMDVEHEDGEAMRADIESKLSGGPHEDQCKEKHAKAVGNQPYLINSLSRREMDSLTAFCDTLLPCIHTPTSTNHSDDLLTFYTTSASMAGLPQHLGGFLSQRVKHPSLFLVRLVLWMLSTWVGTMLFYSVKSLALFLFFTQVNENNENSSWKAIDYYGPDPDVVTPITPKSASMVPPLGPGRQNLIPQVEEENRMNIGPLYRGLVDPTVPKKVLADTLKRSGFSVSYDRQTSKLTIHCDAVVVGSGSGGGVAAGILAKAGYKVIVLEKGSYFARKRLSLLEGPTMDQMYQGSGFVATKDLGVAILAGSTIGGGSTINWSASIKTPHHVINEWCNTYQLELFQSQLYKEAVEAVCDKMGVQSENNDENLSNAVLRKGCLELGYPVNDIPRNSPPDHYCGWCCLGCKDGKKKGTAETWLVDMVDSGNGLIFPGCEVIKILRERRKGMNCSTATGVAFKFDNGKEKEVYLMQSKVTIVAGGAIGTPTLLKKSGLKNKNIGKHLHLHPVVMSWGYFPNSPSSSGWPEQCKKSYEGGIMTAMSTVVGEFNKSGYGAIIQTPALHPGLFSCVMPWMSGADMKDRMSKFSRTAHIFALARDKGSGEVNSFSSLSYRMDDSDEENLKRGIEKTLRILAAAGAEEIGTHHFKGKKLNVKTASSYELERFVKEESRRGIKGLSMPIYSAHQMGSCRMGVDPKTSVVNPNGETWEVEGLFVADSSVFPTALGVNPMVTIQAIAYCTAQSVVEAKDMKLDGNLCHLPKSPAFILGILACLCVLVAQIIGNIVLVMHFRSAKSEVMAWKQRTIILMVVLSWISFGFAIILLGVSTSMNRMQPYGKGWLDGECYVVKEGVYNAAAGLIVLTVTFMLISILGTRWKFCGKQIEQDRIHNTVMVK</sequence>
<keyword evidence="3" id="KW-0274">FAD</keyword>
<keyword evidence="9" id="KW-1185">Reference proteome</keyword>
<protein>
    <submittedName>
        <fullName evidence="8">Long-chain-alcohol oxidase fao4a</fullName>
    </submittedName>
</protein>
<comment type="caution">
    <text evidence="8">The sequence shown here is derived from an EMBL/GenBank/DDBJ whole genome shotgun (WGS) entry which is preliminary data.</text>
</comment>
<dbReference type="Gene3D" id="3.50.50.60">
    <property type="entry name" value="FAD/NAD(P)-binding domain"/>
    <property type="match status" value="2"/>
</dbReference>
<dbReference type="OrthoDB" id="269227at2759"/>
<dbReference type="GO" id="GO:0016614">
    <property type="term" value="F:oxidoreductase activity, acting on CH-OH group of donors"/>
    <property type="evidence" value="ECO:0007669"/>
    <property type="project" value="InterPro"/>
</dbReference>
<feature type="transmembrane region" description="Helical" evidence="5">
    <location>
        <begin position="856"/>
        <end position="877"/>
    </location>
</feature>
<evidence type="ECO:0000256" key="4">
    <source>
        <dbReference type="ARBA" id="ARBA00023002"/>
    </source>
</evidence>
<gene>
    <name evidence="8" type="ORF">FRX31_011220</name>
</gene>
<keyword evidence="5" id="KW-0812">Transmembrane</keyword>
<comment type="similarity">
    <text evidence="1">Belongs to the GMC oxidoreductase family.</text>
</comment>
<accession>A0A7J6WQH3</accession>
<feature type="transmembrane region" description="Helical" evidence="5">
    <location>
        <begin position="120"/>
        <end position="141"/>
    </location>
</feature>
<feature type="domain" description="Glucose-methanol-choline oxidoreductase C-terminal" evidence="7">
    <location>
        <begin position="617"/>
        <end position="743"/>
    </location>
</feature>
<dbReference type="GO" id="GO:0050660">
    <property type="term" value="F:flavin adenine dinucleotide binding"/>
    <property type="evidence" value="ECO:0007669"/>
    <property type="project" value="InterPro"/>
</dbReference>
<evidence type="ECO:0000256" key="2">
    <source>
        <dbReference type="ARBA" id="ARBA00022630"/>
    </source>
</evidence>
<evidence type="ECO:0000313" key="8">
    <source>
        <dbReference type="EMBL" id="KAF5199188.1"/>
    </source>
</evidence>
<dbReference type="InterPro" id="IPR036188">
    <property type="entry name" value="FAD/NAD-bd_sf"/>
</dbReference>
<evidence type="ECO:0000259" key="7">
    <source>
        <dbReference type="Pfam" id="PF05199"/>
    </source>
</evidence>
<keyword evidence="5" id="KW-0472">Membrane</keyword>
<evidence type="ECO:0000256" key="1">
    <source>
        <dbReference type="ARBA" id="ARBA00010790"/>
    </source>
</evidence>
<keyword evidence="4" id="KW-0560">Oxidoreductase</keyword>
<dbReference type="EMBL" id="JABWDY010012329">
    <property type="protein sequence ID" value="KAF5199188.1"/>
    <property type="molecule type" value="Genomic_DNA"/>
</dbReference>
<dbReference type="Pfam" id="PF00732">
    <property type="entry name" value="GMC_oxred_N"/>
    <property type="match status" value="1"/>
</dbReference>
<keyword evidence="2" id="KW-0285">Flavoprotein</keyword>
<feature type="transmembrane region" description="Helical" evidence="5">
    <location>
        <begin position="812"/>
        <end position="836"/>
    </location>
</feature>
<dbReference type="PANTHER" id="PTHR46056">
    <property type="entry name" value="LONG-CHAIN-ALCOHOL OXIDASE"/>
    <property type="match status" value="1"/>
</dbReference>
<feature type="transmembrane region" description="Helical" evidence="5">
    <location>
        <begin position="770"/>
        <end position="792"/>
    </location>
</feature>
<dbReference type="InterPro" id="IPR009606">
    <property type="entry name" value="DEAL/Modifying_wall_lignin1/2"/>
</dbReference>
<dbReference type="InterPro" id="IPR007867">
    <property type="entry name" value="GMC_OxRtase_C"/>
</dbReference>
<evidence type="ECO:0000256" key="3">
    <source>
        <dbReference type="ARBA" id="ARBA00022827"/>
    </source>
</evidence>
<organism evidence="8 9">
    <name type="scientific">Thalictrum thalictroides</name>
    <name type="common">Rue-anemone</name>
    <name type="synonym">Anemone thalictroides</name>
    <dbReference type="NCBI Taxonomy" id="46969"/>
    <lineage>
        <taxon>Eukaryota</taxon>
        <taxon>Viridiplantae</taxon>
        <taxon>Streptophyta</taxon>
        <taxon>Embryophyta</taxon>
        <taxon>Tracheophyta</taxon>
        <taxon>Spermatophyta</taxon>
        <taxon>Magnoliopsida</taxon>
        <taxon>Ranunculales</taxon>
        <taxon>Ranunculaceae</taxon>
        <taxon>Thalictroideae</taxon>
        <taxon>Thalictrum</taxon>
    </lineage>
</organism>
<feature type="domain" description="Glucose-methanol-choline oxidoreductase N-terminal" evidence="6">
    <location>
        <begin position="296"/>
        <end position="516"/>
    </location>
</feature>
<name>A0A7J6WQH3_THATH</name>
<dbReference type="SUPFAM" id="SSF51905">
    <property type="entry name" value="FAD/NAD(P)-binding domain"/>
    <property type="match status" value="1"/>
</dbReference>
<keyword evidence="5" id="KW-1133">Transmembrane helix</keyword>
<dbReference type="Pfam" id="PF06749">
    <property type="entry name" value="DUF1218"/>
    <property type="match status" value="1"/>
</dbReference>